<dbReference type="KEGG" id="ala:BFG52_09470"/>
<dbReference type="Proteomes" id="UP000093391">
    <property type="component" value="Chromosome"/>
</dbReference>
<name>A0A1B2M050_9GAMM</name>
<dbReference type="OrthoDB" id="6712228at2"/>
<reference evidence="1 2" key="1">
    <citation type="submission" date="2016-08" db="EMBL/GenBank/DDBJ databases">
        <authorList>
            <person name="Seilhamer J.J."/>
        </authorList>
    </citation>
    <scope>NUCLEOTIDE SEQUENCE [LARGE SCALE GENOMIC DNA]</scope>
    <source>
        <strain evidence="1 2">BRTC-1</strain>
    </source>
</reference>
<dbReference type="EMBL" id="CP016895">
    <property type="protein sequence ID" value="AOA58558.1"/>
    <property type="molecule type" value="Genomic_DNA"/>
</dbReference>
<keyword evidence="2" id="KW-1185">Reference proteome</keyword>
<dbReference type="AlphaFoldDB" id="A0A1B2M050"/>
<evidence type="ECO:0000313" key="1">
    <source>
        <dbReference type="EMBL" id="AOA58558.1"/>
    </source>
</evidence>
<protein>
    <submittedName>
        <fullName evidence="1">Uncharacterized protein</fullName>
    </submittedName>
</protein>
<sequence>MNKDFQAMQYIVDDNIADTMHWLLQHQDCFDELCFDVHSQQLRVIHANGTDIIREGMYLNAGYGLLITS</sequence>
<gene>
    <name evidence="1" type="ORF">BFG52_09470</name>
</gene>
<dbReference type="RefSeq" id="WP_067555225.1">
    <property type="nucleotide sequence ID" value="NZ_CP016895.1"/>
</dbReference>
<evidence type="ECO:0000313" key="2">
    <source>
        <dbReference type="Proteomes" id="UP000093391"/>
    </source>
</evidence>
<organism evidence="1 2">
    <name type="scientific">Acinetobacter larvae</name>
    <dbReference type="NCBI Taxonomy" id="1789224"/>
    <lineage>
        <taxon>Bacteria</taxon>
        <taxon>Pseudomonadati</taxon>
        <taxon>Pseudomonadota</taxon>
        <taxon>Gammaproteobacteria</taxon>
        <taxon>Moraxellales</taxon>
        <taxon>Moraxellaceae</taxon>
        <taxon>Acinetobacter</taxon>
    </lineage>
</organism>
<accession>A0A1B2M050</accession>
<proteinExistence type="predicted"/>